<keyword evidence="4" id="KW-0646">Protease inhibitor</keyword>
<dbReference type="Proteomes" id="UP001642483">
    <property type="component" value="Unassembled WGS sequence"/>
</dbReference>
<dbReference type="Gene3D" id="2.60.40.10">
    <property type="entry name" value="Immunoglobulins"/>
    <property type="match status" value="1"/>
</dbReference>
<evidence type="ECO:0000313" key="13">
    <source>
        <dbReference type="EMBL" id="CAK8678293.1"/>
    </source>
</evidence>
<protein>
    <submittedName>
        <fullName evidence="13">Uncharacterized protein</fullName>
    </submittedName>
</protein>
<dbReference type="InterPro" id="IPR036058">
    <property type="entry name" value="Kazal_dom_sf"/>
</dbReference>
<feature type="domain" description="BPTI/Kunitz inhibitor" evidence="10">
    <location>
        <begin position="311"/>
        <end position="361"/>
    </location>
</feature>
<dbReference type="SMART" id="SM00408">
    <property type="entry name" value="IGc2"/>
    <property type="match status" value="1"/>
</dbReference>
<keyword evidence="2" id="KW-0964">Secreted</keyword>
<dbReference type="PANTHER" id="PTHR45938:SF11">
    <property type="entry name" value="WAP, KAZAL, IMMUNOGLOBULIN, KUNITZ AND NTR DOMAIN-CONTAINING PROTEIN 2-LIKE"/>
    <property type="match status" value="1"/>
</dbReference>
<dbReference type="InterPro" id="IPR036880">
    <property type="entry name" value="Kunitz_BPTI_sf"/>
</dbReference>
<reference evidence="13 14" key="1">
    <citation type="submission" date="2024-02" db="EMBL/GenBank/DDBJ databases">
        <authorList>
            <person name="Daric V."/>
            <person name="Darras S."/>
        </authorList>
    </citation>
    <scope>NUCLEOTIDE SEQUENCE [LARGE SCALE GENOMIC DNA]</scope>
</reference>
<proteinExistence type="predicted"/>
<keyword evidence="7" id="KW-1015">Disulfide bond</keyword>
<organism evidence="13 14">
    <name type="scientific">Clavelina lepadiformis</name>
    <name type="common">Light-bulb sea squirt</name>
    <name type="synonym">Ascidia lepadiformis</name>
    <dbReference type="NCBI Taxonomy" id="159417"/>
    <lineage>
        <taxon>Eukaryota</taxon>
        <taxon>Metazoa</taxon>
        <taxon>Chordata</taxon>
        <taxon>Tunicata</taxon>
        <taxon>Ascidiacea</taxon>
        <taxon>Aplousobranchia</taxon>
        <taxon>Clavelinidae</taxon>
        <taxon>Clavelina</taxon>
    </lineage>
</organism>
<dbReference type="PANTHER" id="PTHR45938">
    <property type="entry name" value="ACP24A4-RELATED"/>
    <property type="match status" value="1"/>
</dbReference>
<dbReference type="Pfam" id="PF07679">
    <property type="entry name" value="I-set"/>
    <property type="match status" value="1"/>
</dbReference>
<dbReference type="PROSITE" id="PS00280">
    <property type="entry name" value="BPTI_KUNITZ_1"/>
    <property type="match status" value="1"/>
</dbReference>
<dbReference type="InterPro" id="IPR002350">
    <property type="entry name" value="Kazal_dom"/>
</dbReference>
<dbReference type="SUPFAM" id="SSF100895">
    <property type="entry name" value="Kazal-type serine protease inhibitors"/>
    <property type="match status" value="1"/>
</dbReference>
<name>A0ABP0FF40_CLALP</name>
<dbReference type="InterPro" id="IPR003599">
    <property type="entry name" value="Ig_sub"/>
</dbReference>
<evidence type="ECO:0000256" key="3">
    <source>
        <dbReference type="ARBA" id="ARBA00022608"/>
    </source>
</evidence>
<evidence type="ECO:0000256" key="8">
    <source>
        <dbReference type="ARBA" id="ARBA00023215"/>
    </source>
</evidence>
<dbReference type="InterPro" id="IPR003598">
    <property type="entry name" value="Ig_sub2"/>
</dbReference>
<dbReference type="SUPFAM" id="SSF48726">
    <property type="entry name" value="Immunoglobulin"/>
    <property type="match status" value="1"/>
</dbReference>
<dbReference type="InterPro" id="IPR013098">
    <property type="entry name" value="Ig_I-set"/>
</dbReference>
<evidence type="ECO:0000259" key="11">
    <source>
        <dbReference type="PROSITE" id="PS50835"/>
    </source>
</evidence>
<dbReference type="Gene3D" id="3.30.60.30">
    <property type="match status" value="1"/>
</dbReference>
<keyword evidence="14" id="KW-1185">Reference proteome</keyword>
<dbReference type="Gene3D" id="2.40.50.120">
    <property type="match status" value="1"/>
</dbReference>
<dbReference type="InterPro" id="IPR007110">
    <property type="entry name" value="Ig-like_dom"/>
</dbReference>
<gene>
    <name evidence="13" type="ORF">CVLEPA_LOCUS8223</name>
</gene>
<dbReference type="Gene3D" id="4.10.410.10">
    <property type="entry name" value="Pancreatic trypsin inhibitor Kunitz domain"/>
    <property type="match status" value="2"/>
</dbReference>
<dbReference type="SUPFAM" id="SSF57362">
    <property type="entry name" value="BPTI-like"/>
    <property type="match status" value="2"/>
</dbReference>
<dbReference type="Pfam" id="PF00014">
    <property type="entry name" value="Kunitz_BPTI"/>
    <property type="match status" value="1"/>
</dbReference>
<accession>A0ABP0FF40</accession>
<feature type="domain" description="Ig-like" evidence="11">
    <location>
        <begin position="136"/>
        <end position="227"/>
    </location>
</feature>
<evidence type="ECO:0000256" key="4">
    <source>
        <dbReference type="ARBA" id="ARBA00022690"/>
    </source>
</evidence>
<sequence>MSIICKYLLCHVLIAMMMMIHTLGGVLSSPASSSNLPRTNVVEIDIPGVDIPTCNEIRCTGQGYVCRDNDGVASCICIPDCPLPTVRGEFICASDNQTYFNRCTMNKMACEKEIELHEVECNIVHHADTSSGNQQPYAQSITFQLTVQVGMQARLPCEVGGDPRPTILWKREGTDDDHMSAGFARGRKSVTADGTLVISSALAMDAGTYICLAFNRLGSVKLPFTLVVRGHHHIRSGFVNKELTYDQKCVENITFQAKNCRKRWNHRRALGYWIHNPSSGRCEENYFRDCETIYNKYTTKKECEETCTDECQMPPATGGCNDFSARIFYNKTSMECEAFPYSGCGGNGNNFLSTQACRQRCKTPRISSAPTKPACPFCSQHMTKKYCRSDFVIQARVLRIFTNVVDDTQMMKVRITYVFKDDLLNLGLSLYDLSDPSDSELTLEVHLDSQCPCPDITNHLPRPSDTSFSGTRSNSYHCSLDYRRHPGSRSLHLDDSHCVELIISGVIRNGYASIVQGSLVVPASDTNIARMTSNTVCSGICSIFQKNGPTIGPICAH</sequence>
<dbReference type="InterPro" id="IPR020901">
    <property type="entry name" value="Prtase_inh_Kunz-CS"/>
</dbReference>
<dbReference type="InterPro" id="IPR008993">
    <property type="entry name" value="TIMP-like_OB-fold"/>
</dbReference>
<feature type="domain" description="Kazal-like" evidence="12">
    <location>
        <begin position="60"/>
        <end position="123"/>
    </location>
</feature>
<dbReference type="PROSITE" id="PS51465">
    <property type="entry name" value="KAZAL_2"/>
    <property type="match status" value="1"/>
</dbReference>
<comment type="caution">
    <text evidence="13">The sequence shown here is derived from an EMBL/GenBank/DDBJ whole genome shotgun (WGS) entry which is preliminary data.</text>
</comment>
<evidence type="ECO:0000256" key="7">
    <source>
        <dbReference type="ARBA" id="ARBA00023157"/>
    </source>
</evidence>
<dbReference type="PRINTS" id="PR00759">
    <property type="entry name" value="BASICPTASE"/>
</dbReference>
<evidence type="ECO:0000256" key="1">
    <source>
        <dbReference type="ARBA" id="ARBA00004613"/>
    </source>
</evidence>
<dbReference type="PROSITE" id="PS50835">
    <property type="entry name" value="IG_LIKE"/>
    <property type="match status" value="1"/>
</dbReference>
<dbReference type="Pfam" id="PF07648">
    <property type="entry name" value="Kazal_2"/>
    <property type="match status" value="1"/>
</dbReference>
<keyword evidence="8" id="KW-0481">Metalloenzyme inhibitor</keyword>
<dbReference type="SMART" id="SM00131">
    <property type="entry name" value="KU"/>
    <property type="match status" value="1"/>
</dbReference>
<feature type="chain" id="PRO_5046649736" evidence="9">
    <location>
        <begin position="25"/>
        <end position="557"/>
    </location>
</feature>
<feature type="signal peptide" evidence="9">
    <location>
        <begin position="1"/>
        <end position="24"/>
    </location>
</feature>
<evidence type="ECO:0000256" key="5">
    <source>
        <dbReference type="ARBA" id="ARBA00022729"/>
    </source>
</evidence>
<dbReference type="InterPro" id="IPR036179">
    <property type="entry name" value="Ig-like_dom_sf"/>
</dbReference>
<dbReference type="PROSITE" id="PS50279">
    <property type="entry name" value="BPTI_KUNITZ_2"/>
    <property type="match status" value="1"/>
</dbReference>
<dbReference type="InterPro" id="IPR002223">
    <property type="entry name" value="Kunitz_BPTI"/>
</dbReference>
<evidence type="ECO:0000256" key="2">
    <source>
        <dbReference type="ARBA" id="ARBA00022525"/>
    </source>
</evidence>
<keyword evidence="6" id="KW-0722">Serine protease inhibitor</keyword>
<dbReference type="InterPro" id="IPR013783">
    <property type="entry name" value="Ig-like_fold"/>
</dbReference>
<keyword evidence="3" id="KW-0483">Metalloprotease inhibitor</keyword>
<dbReference type="SUPFAM" id="SSF50242">
    <property type="entry name" value="TIMP-like"/>
    <property type="match status" value="1"/>
</dbReference>
<evidence type="ECO:0000313" key="14">
    <source>
        <dbReference type="Proteomes" id="UP001642483"/>
    </source>
</evidence>
<evidence type="ECO:0000259" key="10">
    <source>
        <dbReference type="PROSITE" id="PS50279"/>
    </source>
</evidence>
<dbReference type="SMART" id="SM00409">
    <property type="entry name" value="IG"/>
    <property type="match status" value="1"/>
</dbReference>
<keyword evidence="5 9" id="KW-0732">Signal</keyword>
<evidence type="ECO:0000256" key="9">
    <source>
        <dbReference type="SAM" id="SignalP"/>
    </source>
</evidence>
<evidence type="ECO:0000259" key="12">
    <source>
        <dbReference type="PROSITE" id="PS51465"/>
    </source>
</evidence>
<dbReference type="EMBL" id="CAWYQH010000046">
    <property type="protein sequence ID" value="CAK8678293.1"/>
    <property type="molecule type" value="Genomic_DNA"/>
</dbReference>
<comment type="subcellular location">
    <subcellularLocation>
        <location evidence="1">Secreted</location>
    </subcellularLocation>
</comment>
<evidence type="ECO:0000256" key="6">
    <source>
        <dbReference type="ARBA" id="ARBA00022900"/>
    </source>
</evidence>